<evidence type="ECO:0000256" key="3">
    <source>
        <dbReference type="ARBA" id="ARBA00022723"/>
    </source>
</evidence>
<keyword evidence="7" id="KW-0325">Glycoprotein</keyword>
<comment type="similarity">
    <text evidence="2">Belongs to the sulfatase family.</text>
</comment>
<dbReference type="Proteomes" id="UP000679220">
    <property type="component" value="Unassembled WGS sequence"/>
</dbReference>
<keyword evidence="6" id="KW-0106">Calcium</keyword>
<dbReference type="Gene3D" id="3.40.720.10">
    <property type="entry name" value="Alkaline Phosphatase, subunit A"/>
    <property type="match status" value="1"/>
</dbReference>
<evidence type="ECO:0000313" key="11">
    <source>
        <dbReference type="Proteomes" id="UP000679220"/>
    </source>
</evidence>
<feature type="signal peptide" evidence="8">
    <location>
        <begin position="1"/>
        <end position="20"/>
    </location>
</feature>
<keyword evidence="3" id="KW-0479">Metal-binding</keyword>
<feature type="chain" id="PRO_5037575334" evidence="8">
    <location>
        <begin position="21"/>
        <end position="487"/>
    </location>
</feature>
<feature type="domain" description="Sulfatase N-terminal" evidence="9">
    <location>
        <begin position="28"/>
        <end position="353"/>
    </location>
</feature>
<comment type="cofactor">
    <cofactor evidence="1">
        <name>Ca(2+)</name>
        <dbReference type="ChEBI" id="CHEBI:29108"/>
    </cofactor>
</comment>
<dbReference type="FunFam" id="3.40.720.10:FF:000023">
    <property type="entry name" value="Arylsulfatase A"/>
    <property type="match status" value="1"/>
</dbReference>
<evidence type="ECO:0000256" key="7">
    <source>
        <dbReference type="ARBA" id="ARBA00023180"/>
    </source>
</evidence>
<dbReference type="Pfam" id="PF00884">
    <property type="entry name" value="Sulfatase"/>
    <property type="match status" value="1"/>
</dbReference>
<dbReference type="Pfam" id="PF14707">
    <property type="entry name" value="Sulfatase_C"/>
    <property type="match status" value="1"/>
</dbReference>
<dbReference type="SUPFAM" id="SSF53649">
    <property type="entry name" value="Alkaline phosphatase-like"/>
    <property type="match status" value="1"/>
</dbReference>
<dbReference type="InterPro" id="IPR017850">
    <property type="entry name" value="Alkaline_phosphatase_core_sf"/>
</dbReference>
<protein>
    <submittedName>
        <fullName evidence="10">Sulfatase</fullName>
    </submittedName>
</protein>
<gene>
    <name evidence="10" type="ORF">KDU71_04770</name>
</gene>
<evidence type="ECO:0000256" key="2">
    <source>
        <dbReference type="ARBA" id="ARBA00008779"/>
    </source>
</evidence>
<keyword evidence="5" id="KW-0378">Hydrolase</keyword>
<keyword evidence="4 8" id="KW-0732">Signal</keyword>
<accession>A0A941F217</accession>
<dbReference type="PROSITE" id="PS51257">
    <property type="entry name" value="PROKAR_LIPOPROTEIN"/>
    <property type="match status" value="1"/>
</dbReference>
<dbReference type="InterPro" id="IPR024607">
    <property type="entry name" value="Sulfatase_CS"/>
</dbReference>
<dbReference type="GO" id="GO:0046872">
    <property type="term" value="F:metal ion binding"/>
    <property type="evidence" value="ECO:0007669"/>
    <property type="project" value="UniProtKB-KW"/>
</dbReference>
<dbReference type="EMBL" id="JAGTAR010000005">
    <property type="protein sequence ID" value="MBR8534864.1"/>
    <property type="molecule type" value="Genomic_DNA"/>
</dbReference>
<comment type="caution">
    <text evidence="10">The sequence shown here is derived from an EMBL/GenBank/DDBJ whole genome shotgun (WGS) entry which is preliminary data.</text>
</comment>
<sequence>MKVSKSYVFSWLLLTLVSLTACKDNRPPNVVIIFTDDQGYNDLSCYGATEFETPHIDRLAENGMRFTNFHVSTAVCSASRAALLTGCYNERLNVRGAYMPWDTLIGLNPDEVTIADMLKEHGYATGMVGKWHLGHNKVFLPLQQGFDKYYGIPYSNDMWPVDYDGISVHEKDTVAKHWKLKYPPLPILEGNEKVAEIHNLDDQAQITTLYTHKAVEFIQRHQAEPFFLYLAHSMPHVPLAVSDKFKGKSEQGLYGDVMMEIDWSVGQVMKALKDAGVDDNTLVVFTSDNGPWMCFGNHAGSAYPLREGKGSMWEGGHRVPCVMQWPAQIKGRQVNDKLASTIDLLPTIAAITGARLPENKIDGVDISKLLKGKDVTPRDEFWAYYGGELHAVRKGDWKLYFPHEYRSYRQHPPGKDGFPGWTKQMPCGLELYNLQDDIEEAYNVIDLHPDVVEELEAIAKQARYELGDRLQKMEGHEVRPLGRIEEN</sequence>
<keyword evidence="11" id="KW-1185">Reference proteome</keyword>
<name>A0A941F217_9BACT</name>
<evidence type="ECO:0000256" key="5">
    <source>
        <dbReference type="ARBA" id="ARBA00022801"/>
    </source>
</evidence>
<dbReference type="PANTHER" id="PTHR42693">
    <property type="entry name" value="ARYLSULFATASE FAMILY MEMBER"/>
    <property type="match status" value="1"/>
</dbReference>
<dbReference type="GO" id="GO:0004065">
    <property type="term" value="F:arylsulfatase activity"/>
    <property type="evidence" value="ECO:0007669"/>
    <property type="project" value="TreeGrafter"/>
</dbReference>
<dbReference type="RefSeq" id="WP_212188768.1">
    <property type="nucleotide sequence ID" value="NZ_JAGTAR010000005.1"/>
</dbReference>
<dbReference type="CDD" id="cd16026">
    <property type="entry name" value="GALNS_like"/>
    <property type="match status" value="1"/>
</dbReference>
<dbReference type="InterPro" id="IPR000917">
    <property type="entry name" value="Sulfatase_N"/>
</dbReference>
<dbReference type="InterPro" id="IPR050738">
    <property type="entry name" value="Sulfatase"/>
</dbReference>
<dbReference type="PROSITE" id="PS00149">
    <property type="entry name" value="SULFATASE_2"/>
    <property type="match status" value="1"/>
</dbReference>
<evidence type="ECO:0000313" key="10">
    <source>
        <dbReference type="EMBL" id="MBR8534864.1"/>
    </source>
</evidence>
<dbReference type="AlphaFoldDB" id="A0A941F217"/>
<reference evidence="10" key="2">
    <citation type="submission" date="2021-04" db="EMBL/GenBank/DDBJ databases">
        <authorList>
            <person name="Zhang T."/>
            <person name="Zhang Y."/>
            <person name="Lu D."/>
            <person name="Zuo D."/>
            <person name="Du Z."/>
        </authorList>
    </citation>
    <scope>NUCLEOTIDE SEQUENCE</scope>
    <source>
        <strain evidence="10">JR1</strain>
    </source>
</reference>
<dbReference type="Gene3D" id="3.30.1120.10">
    <property type="match status" value="1"/>
</dbReference>
<proteinExistence type="inferred from homology"/>
<dbReference type="PANTHER" id="PTHR42693:SF53">
    <property type="entry name" value="ENDO-4-O-SULFATASE"/>
    <property type="match status" value="1"/>
</dbReference>
<organism evidence="10 11">
    <name type="scientific">Carboxylicivirga sediminis</name>
    <dbReference type="NCBI Taxonomy" id="2006564"/>
    <lineage>
        <taxon>Bacteria</taxon>
        <taxon>Pseudomonadati</taxon>
        <taxon>Bacteroidota</taxon>
        <taxon>Bacteroidia</taxon>
        <taxon>Marinilabiliales</taxon>
        <taxon>Marinilabiliaceae</taxon>
        <taxon>Carboxylicivirga</taxon>
    </lineage>
</organism>
<evidence type="ECO:0000256" key="8">
    <source>
        <dbReference type="SAM" id="SignalP"/>
    </source>
</evidence>
<reference evidence="10" key="1">
    <citation type="journal article" date="2018" name="Int. J. Syst. Evol. Microbiol.">
        <title>Carboxylicivirga sediminis sp. nov., isolated from coastal sediment.</title>
        <authorList>
            <person name="Wang F.Q."/>
            <person name="Ren L.H."/>
            <person name="Zou R.J."/>
            <person name="Sun Y.Z."/>
            <person name="Liu X.J."/>
            <person name="Jiang F."/>
            <person name="Liu L.J."/>
        </authorList>
    </citation>
    <scope>NUCLEOTIDE SEQUENCE</scope>
    <source>
        <strain evidence="10">JR1</strain>
    </source>
</reference>
<evidence type="ECO:0000256" key="1">
    <source>
        <dbReference type="ARBA" id="ARBA00001913"/>
    </source>
</evidence>
<evidence type="ECO:0000259" key="9">
    <source>
        <dbReference type="Pfam" id="PF00884"/>
    </source>
</evidence>
<evidence type="ECO:0000256" key="4">
    <source>
        <dbReference type="ARBA" id="ARBA00022729"/>
    </source>
</evidence>
<evidence type="ECO:0000256" key="6">
    <source>
        <dbReference type="ARBA" id="ARBA00022837"/>
    </source>
</evidence>